<keyword evidence="7" id="KW-1185">Reference proteome</keyword>
<evidence type="ECO:0000256" key="3">
    <source>
        <dbReference type="ARBA" id="ARBA00022691"/>
    </source>
</evidence>
<feature type="binding site" evidence="4">
    <location>
        <position position="211"/>
    </location>
    <ligand>
        <name>S-adenosyl-L-methionine</name>
        <dbReference type="ChEBI" id="CHEBI:59789"/>
    </ligand>
</feature>
<dbReference type="RefSeq" id="WP_344735391.1">
    <property type="nucleotide sequence ID" value="NZ_BAAAZH010000033.1"/>
</dbReference>
<keyword evidence="2 4" id="KW-0808">Transferase</keyword>
<name>A0ABP7Y0L5_9ACTN</name>
<proteinExistence type="inferred from homology"/>
<comment type="similarity">
    <text evidence="4">Belongs to the class I-like SAM-binding methyltransferase superfamily. RNA M5U methyltransferase family.</text>
</comment>
<keyword evidence="3 4" id="KW-0949">S-adenosyl-L-methionine</keyword>
<dbReference type="PANTHER" id="PTHR11061">
    <property type="entry name" value="RNA M5U METHYLTRANSFERASE"/>
    <property type="match status" value="1"/>
</dbReference>
<dbReference type="CDD" id="cd02440">
    <property type="entry name" value="AdoMet_MTases"/>
    <property type="match status" value="1"/>
</dbReference>
<dbReference type="SUPFAM" id="SSF50249">
    <property type="entry name" value="Nucleic acid-binding proteins"/>
    <property type="match status" value="1"/>
</dbReference>
<keyword evidence="1 4" id="KW-0489">Methyltransferase</keyword>
<protein>
    <submittedName>
        <fullName evidence="6">TRAM domain-containing protein</fullName>
    </submittedName>
</protein>
<evidence type="ECO:0000256" key="4">
    <source>
        <dbReference type="PROSITE-ProRule" id="PRU01024"/>
    </source>
</evidence>
<dbReference type="SUPFAM" id="SSF53335">
    <property type="entry name" value="S-adenosyl-L-methionine-dependent methyltransferases"/>
    <property type="match status" value="1"/>
</dbReference>
<dbReference type="Gene3D" id="2.40.50.140">
    <property type="entry name" value="Nucleic acid-binding proteins"/>
    <property type="match status" value="1"/>
</dbReference>
<dbReference type="Pfam" id="PF05958">
    <property type="entry name" value="tRNA_U5-meth_tr"/>
    <property type="match status" value="1"/>
</dbReference>
<dbReference type="Proteomes" id="UP001501495">
    <property type="component" value="Unassembled WGS sequence"/>
</dbReference>
<dbReference type="InterPro" id="IPR012340">
    <property type="entry name" value="NA-bd_OB-fold"/>
</dbReference>
<evidence type="ECO:0000313" key="6">
    <source>
        <dbReference type="EMBL" id="GAA4128947.1"/>
    </source>
</evidence>
<dbReference type="Pfam" id="PF01135">
    <property type="entry name" value="PCMT"/>
    <property type="match status" value="1"/>
</dbReference>
<evidence type="ECO:0000256" key="2">
    <source>
        <dbReference type="ARBA" id="ARBA00022679"/>
    </source>
</evidence>
<dbReference type="PROSITE" id="PS01231">
    <property type="entry name" value="TRMA_2"/>
    <property type="match status" value="1"/>
</dbReference>
<reference evidence="7" key="1">
    <citation type="journal article" date="2019" name="Int. J. Syst. Evol. Microbiol.">
        <title>The Global Catalogue of Microorganisms (GCM) 10K type strain sequencing project: providing services to taxonomists for standard genome sequencing and annotation.</title>
        <authorList>
            <consortium name="The Broad Institute Genomics Platform"/>
            <consortium name="The Broad Institute Genome Sequencing Center for Infectious Disease"/>
            <person name="Wu L."/>
            <person name="Ma J."/>
        </authorList>
    </citation>
    <scope>NUCLEOTIDE SEQUENCE [LARGE SCALE GENOMIC DNA]</scope>
    <source>
        <strain evidence="7">JCM 16703</strain>
    </source>
</reference>
<feature type="active site" description="Nucleophile" evidence="4">
    <location>
        <position position="332"/>
    </location>
</feature>
<evidence type="ECO:0000313" key="7">
    <source>
        <dbReference type="Proteomes" id="UP001501495"/>
    </source>
</evidence>
<dbReference type="InterPro" id="IPR029063">
    <property type="entry name" value="SAM-dependent_MTases_sf"/>
</dbReference>
<feature type="binding site" evidence="4">
    <location>
        <position position="240"/>
    </location>
    <ligand>
        <name>S-adenosyl-L-methionine</name>
        <dbReference type="ChEBI" id="CHEBI:59789"/>
    </ligand>
</feature>
<dbReference type="InterPro" id="IPR030391">
    <property type="entry name" value="MeTrfase_TrmA_CS"/>
</dbReference>
<comment type="caution">
    <text evidence="6">The sequence shown here is derived from an EMBL/GenBank/DDBJ whole genome shotgun (WGS) entry which is preliminary data.</text>
</comment>
<organism evidence="6 7">
    <name type="scientific">Nocardioides fonticola</name>
    <dbReference type="NCBI Taxonomy" id="450363"/>
    <lineage>
        <taxon>Bacteria</taxon>
        <taxon>Bacillati</taxon>
        <taxon>Actinomycetota</taxon>
        <taxon>Actinomycetes</taxon>
        <taxon>Propionibacteriales</taxon>
        <taxon>Nocardioidaceae</taxon>
        <taxon>Nocardioides</taxon>
    </lineage>
</organism>
<sequence length="376" mass="40877">MTRRAPGRRPTRARTAKGASRVGERFEGVVGPVAHGGYCVVRLGEPEARVVFTRHCLPGERVVLEITEGTDGDRFWRADAVEILEASPDRVEAPCPVAGPGGCGGCDFQHVTASAQRELKAAVVREQLQRLAKLDVPVVVEDVSGGDPALAAGLRWRTRQRYVDLGEGRRGMRLHRSHDVVEIADCLIAGPPSDHTVDGIAFDVAADGFWQVHPNAASTLVSCVLDMLDPQPGERSLDLYAGVGLFARFLRERVGPDTRVVAVEADREACVRARRNVPRAEVVNGAVHAVLASALDEPFDLVVLDPPREGAKRAVVEQIVDRRPRAVAYVACDPAALARDLALFAEHGYRLERLRAFDLFPMTHHVECVALVVQGE</sequence>
<dbReference type="Gene3D" id="3.40.50.150">
    <property type="entry name" value="Vaccinia Virus protein VP39"/>
    <property type="match status" value="2"/>
</dbReference>
<evidence type="ECO:0000256" key="1">
    <source>
        <dbReference type="ARBA" id="ARBA00022603"/>
    </source>
</evidence>
<evidence type="ECO:0000256" key="5">
    <source>
        <dbReference type="SAM" id="MobiDB-lite"/>
    </source>
</evidence>
<feature type="binding site" evidence="4">
    <location>
        <position position="264"/>
    </location>
    <ligand>
        <name>S-adenosyl-L-methionine</name>
        <dbReference type="ChEBI" id="CHEBI:59789"/>
    </ligand>
</feature>
<dbReference type="EMBL" id="BAAAZH010000033">
    <property type="protein sequence ID" value="GAA4128947.1"/>
    <property type="molecule type" value="Genomic_DNA"/>
</dbReference>
<feature type="binding site" evidence="4">
    <location>
        <position position="305"/>
    </location>
    <ligand>
        <name>S-adenosyl-L-methionine</name>
        <dbReference type="ChEBI" id="CHEBI:59789"/>
    </ligand>
</feature>
<dbReference type="InterPro" id="IPR010280">
    <property type="entry name" value="U5_MeTrfase_fam"/>
</dbReference>
<dbReference type="PROSITE" id="PS51687">
    <property type="entry name" value="SAM_MT_RNA_M5U"/>
    <property type="match status" value="1"/>
</dbReference>
<dbReference type="PANTHER" id="PTHR11061:SF30">
    <property type="entry name" value="TRNA (URACIL(54)-C(5))-METHYLTRANSFERASE"/>
    <property type="match status" value="1"/>
</dbReference>
<accession>A0ABP7Y0L5</accession>
<feature type="compositionally biased region" description="Basic residues" evidence="5">
    <location>
        <begin position="1"/>
        <end position="15"/>
    </location>
</feature>
<gene>
    <name evidence="6" type="ORF">GCM10022215_41000</name>
</gene>
<feature type="region of interest" description="Disordered" evidence="5">
    <location>
        <begin position="1"/>
        <end position="21"/>
    </location>
</feature>